<dbReference type="Proteomes" id="UP000076268">
    <property type="component" value="Unassembled WGS sequence"/>
</dbReference>
<keyword evidence="2" id="KW-1185">Reference proteome</keyword>
<gene>
    <name evidence="1" type="ORF">AXX12_15520</name>
</gene>
<dbReference type="STRING" id="1794912.AXX12_15520"/>
<reference evidence="1 2" key="1">
    <citation type="submission" date="2016-02" db="EMBL/GenBank/DDBJ databases">
        <title>Anaerosporomusa subterraneum gen. nov., sp. nov., a spore-forming obligate anaerobe isolated from saprolite.</title>
        <authorList>
            <person name="Choi J.K."/>
            <person name="Shah M."/>
            <person name="Yee N."/>
        </authorList>
    </citation>
    <scope>NUCLEOTIDE SEQUENCE [LARGE SCALE GENOMIC DNA]</scope>
    <source>
        <strain evidence="1 2">RU4</strain>
    </source>
</reference>
<dbReference type="AlphaFoldDB" id="A0A154BLX9"/>
<dbReference type="OrthoDB" id="1681921at2"/>
<evidence type="ECO:0000313" key="2">
    <source>
        <dbReference type="Proteomes" id="UP000076268"/>
    </source>
</evidence>
<evidence type="ECO:0000313" key="1">
    <source>
        <dbReference type="EMBL" id="KYZ74987.1"/>
    </source>
</evidence>
<sequence length="154" mass="16684">MLKKRSLVIFLTAIVVMALFVGGCSGTVERVRGLEPEAVVKTAFEAAKSQKIMKAAAYVAPSALTDVDADTMTKLLTGFGVDDIKTANLLSVKKVSARGDFAVVVATIHQENTLKISVKTIGLEKIEDEWYIIPTDRIVQDTKYRLLAELLGGI</sequence>
<dbReference type="RefSeq" id="WP_066245525.1">
    <property type="nucleotide sequence ID" value="NZ_LSGP01000026.1"/>
</dbReference>
<accession>A0A154BLX9</accession>
<dbReference type="EMBL" id="LSGP01000026">
    <property type="protein sequence ID" value="KYZ74987.1"/>
    <property type="molecule type" value="Genomic_DNA"/>
</dbReference>
<comment type="caution">
    <text evidence="1">The sequence shown here is derived from an EMBL/GenBank/DDBJ whole genome shotgun (WGS) entry which is preliminary data.</text>
</comment>
<proteinExistence type="predicted"/>
<organism evidence="1 2">
    <name type="scientific">Anaerosporomusa subterranea</name>
    <dbReference type="NCBI Taxonomy" id="1794912"/>
    <lineage>
        <taxon>Bacteria</taxon>
        <taxon>Bacillati</taxon>
        <taxon>Bacillota</taxon>
        <taxon>Negativicutes</taxon>
        <taxon>Acetonemataceae</taxon>
        <taxon>Anaerosporomusa</taxon>
    </lineage>
</organism>
<dbReference type="PROSITE" id="PS51257">
    <property type="entry name" value="PROKAR_LIPOPROTEIN"/>
    <property type="match status" value="1"/>
</dbReference>
<evidence type="ECO:0008006" key="3">
    <source>
        <dbReference type="Google" id="ProtNLM"/>
    </source>
</evidence>
<name>A0A154BLX9_ANASB</name>
<protein>
    <recommendedName>
        <fullName evidence="3">DUF4878 domain-containing protein</fullName>
    </recommendedName>
</protein>